<dbReference type="InterPro" id="IPR009716">
    <property type="entry name" value="Ferroportin-1"/>
</dbReference>
<feature type="transmembrane region" description="Helical" evidence="6">
    <location>
        <begin position="226"/>
        <end position="252"/>
    </location>
</feature>
<evidence type="ECO:0000256" key="2">
    <source>
        <dbReference type="ARBA" id="ARBA00022448"/>
    </source>
</evidence>
<feature type="transmembrane region" description="Helical" evidence="6">
    <location>
        <begin position="198"/>
        <end position="219"/>
    </location>
</feature>
<keyword evidence="3 6" id="KW-0812">Transmembrane</keyword>
<dbReference type="Proteomes" id="UP001280121">
    <property type="component" value="Unassembled WGS sequence"/>
</dbReference>
<evidence type="ECO:0000313" key="8">
    <source>
        <dbReference type="Proteomes" id="UP001280121"/>
    </source>
</evidence>
<comment type="caution">
    <text evidence="7">The sequence shown here is derived from an EMBL/GenBank/DDBJ whole genome shotgun (WGS) entry which is preliminary data.</text>
</comment>
<dbReference type="AlphaFoldDB" id="A0AAD9TK37"/>
<keyword evidence="2 6" id="KW-0813">Transport</keyword>
<keyword evidence="4 6" id="KW-1133">Transmembrane helix</keyword>
<dbReference type="EMBL" id="JANJYI010000009">
    <property type="protein sequence ID" value="KAK2637582.1"/>
    <property type="molecule type" value="Genomic_DNA"/>
</dbReference>
<feature type="transmembrane region" description="Helical" evidence="6">
    <location>
        <begin position="125"/>
        <end position="144"/>
    </location>
</feature>
<keyword evidence="6" id="KW-0406">Ion transport</keyword>
<organism evidence="7 8">
    <name type="scientific">Dipteronia dyeriana</name>
    <dbReference type="NCBI Taxonomy" id="168575"/>
    <lineage>
        <taxon>Eukaryota</taxon>
        <taxon>Viridiplantae</taxon>
        <taxon>Streptophyta</taxon>
        <taxon>Embryophyta</taxon>
        <taxon>Tracheophyta</taxon>
        <taxon>Spermatophyta</taxon>
        <taxon>Magnoliopsida</taxon>
        <taxon>eudicotyledons</taxon>
        <taxon>Gunneridae</taxon>
        <taxon>Pentapetalae</taxon>
        <taxon>rosids</taxon>
        <taxon>malvids</taxon>
        <taxon>Sapindales</taxon>
        <taxon>Sapindaceae</taxon>
        <taxon>Hippocastanoideae</taxon>
        <taxon>Acereae</taxon>
        <taxon>Dipteronia</taxon>
    </lineage>
</organism>
<keyword evidence="8" id="KW-1185">Reference proteome</keyword>
<evidence type="ECO:0000256" key="4">
    <source>
        <dbReference type="ARBA" id="ARBA00022989"/>
    </source>
</evidence>
<comment type="function">
    <text evidence="6">May be involved in iron transport and iron homeostasis.</text>
</comment>
<dbReference type="PANTHER" id="PTHR11660">
    <property type="entry name" value="SOLUTE CARRIER FAMILY 40 MEMBER"/>
    <property type="match status" value="1"/>
</dbReference>
<proteinExistence type="inferred from homology"/>
<evidence type="ECO:0000256" key="1">
    <source>
        <dbReference type="ARBA" id="ARBA00004141"/>
    </source>
</evidence>
<evidence type="ECO:0000256" key="6">
    <source>
        <dbReference type="RuleBase" id="RU365065"/>
    </source>
</evidence>
<feature type="transmembrane region" description="Helical" evidence="6">
    <location>
        <begin position="33"/>
        <end position="55"/>
    </location>
</feature>
<dbReference type="PANTHER" id="PTHR11660:SF53">
    <property type="entry name" value="SOLUTE CARRIER FAMILY 40 MEMBER 3, CHLOROPLASTIC"/>
    <property type="match status" value="1"/>
</dbReference>
<accession>A0AAD9TK37</accession>
<dbReference type="Pfam" id="PF06963">
    <property type="entry name" value="FPN1"/>
    <property type="match status" value="1"/>
</dbReference>
<dbReference type="GO" id="GO:0005381">
    <property type="term" value="F:iron ion transmembrane transporter activity"/>
    <property type="evidence" value="ECO:0007669"/>
    <property type="project" value="UniProtKB-UniRule"/>
</dbReference>
<gene>
    <name evidence="7" type="ORF">Ddye_032374</name>
</gene>
<sequence length="277" mass="30218">MGGDLLWWHAWAQIGIDFGAAAQLISTAKIIHAYIVLLTFASSVLLRPWFIVLVLVEAIERLSGVALGFAMERDWVVLLAGISRPIALVQANAVLNRIDLICELSGTSLFGILLSKYQPVTHLKFVACSIFWSLPVMIILSWLINKVSTGVLDRDKCSQNCCKTSNEAPLLDDDSIGFEAIKLGWKEYMQRPALPASLAYVLQCFNVVLGPCSLMTAFLTHRGLNLSIIGGFSGLCTFIGVAAMFLFANLVLDNGCCKTLNFLSVMDNGLLSILICV</sequence>
<comment type="similarity">
    <text evidence="6">Belongs to the ferroportin (FP) (TC 2.A.100) family. SLC40A subfamily.</text>
</comment>
<keyword evidence="5 6" id="KW-0472">Membrane</keyword>
<dbReference type="GO" id="GO:0016020">
    <property type="term" value="C:membrane"/>
    <property type="evidence" value="ECO:0007669"/>
    <property type="project" value="UniProtKB-SubCell"/>
</dbReference>
<feature type="transmembrane region" description="Helical" evidence="6">
    <location>
        <begin position="6"/>
        <end position="26"/>
    </location>
</feature>
<protein>
    <recommendedName>
        <fullName evidence="6">Solute carrier family 40 member</fullName>
    </recommendedName>
</protein>
<evidence type="ECO:0000313" key="7">
    <source>
        <dbReference type="EMBL" id="KAK2637582.1"/>
    </source>
</evidence>
<comment type="subcellular location">
    <subcellularLocation>
        <location evidence="1 6">Membrane</location>
        <topology evidence="1 6">Multi-pass membrane protein</topology>
    </subcellularLocation>
</comment>
<comment type="caution">
    <text evidence="6">Lacks conserved residue(s) required for the propagation of feature annotation.</text>
</comment>
<evidence type="ECO:0000256" key="3">
    <source>
        <dbReference type="ARBA" id="ARBA00022692"/>
    </source>
</evidence>
<evidence type="ECO:0000256" key="5">
    <source>
        <dbReference type="ARBA" id="ARBA00023136"/>
    </source>
</evidence>
<name>A0AAD9TK37_9ROSI</name>
<reference evidence="7" key="1">
    <citation type="journal article" date="2023" name="Plant J.">
        <title>Genome sequences and population genomics provide insights into the demographic history, inbreeding, and mutation load of two 'living fossil' tree species of Dipteronia.</title>
        <authorList>
            <person name="Feng Y."/>
            <person name="Comes H.P."/>
            <person name="Chen J."/>
            <person name="Zhu S."/>
            <person name="Lu R."/>
            <person name="Zhang X."/>
            <person name="Li P."/>
            <person name="Qiu J."/>
            <person name="Olsen K.M."/>
            <person name="Qiu Y."/>
        </authorList>
    </citation>
    <scope>NUCLEOTIDE SEQUENCE</scope>
    <source>
        <strain evidence="7">KIB01</strain>
    </source>
</reference>